<dbReference type="AlphaFoldDB" id="A0A7W6S2U3"/>
<dbReference type="RefSeq" id="WP_184438035.1">
    <property type="nucleotide sequence ID" value="NZ_JACIGI010000058.1"/>
</dbReference>
<organism evidence="1 2">
    <name type="scientific">Roseospira goensis</name>
    <dbReference type="NCBI Taxonomy" id="391922"/>
    <lineage>
        <taxon>Bacteria</taxon>
        <taxon>Pseudomonadati</taxon>
        <taxon>Pseudomonadota</taxon>
        <taxon>Alphaproteobacteria</taxon>
        <taxon>Rhodospirillales</taxon>
        <taxon>Rhodospirillaceae</taxon>
        <taxon>Roseospira</taxon>
    </lineage>
</organism>
<evidence type="ECO:0000313" key="2">
    <source>
        <dbReference type="Proteomes" id="UP000555728"/>
    </source>
</evidence>
<proteinExistence type="predicted"/>
<name>A0A7W6S2U3_9PROT</name>
<gene>
    <name evidence="1" type="ORF">GGD88_003628</name>
</gene>
<reference evidence="1 2" key="1">
    <citation type="submission" date="2020-08" db="EMBL/GenBank/DDBJ databases">
        <title>Genome sequencing of Purple Non-Sulfur Bacteria from various extreme environments.</title>
        <authorList>
            <person name="Mayer M."/>
        </authorList>
    </citation>
    <scope>NUCLEOTIDE SEQUENCE [LARGE SCALE GENOMIC DNA]</scope>
    <source>
        <strain evidence="1 2">JA135</strain>
    </source>
</reference>
<comment type="caution">
    <text evidence="1">The sequence shown here is derived from an EMBL/GenBank/DDBJ whole genome shotgun (WGS) entry which is preliminary data.</text>
</comment>
<evidence type="ECO:0000313" key="1">
    <source>
        <dbReference type="EMBL" id="MBB4287870.1"/>
    </source>
</evidence>
<accession>A0A7W6S2U3</accession>
<dbReference type="Proteomes" id="UP000555728">
    <property type="component" value="Unassembled WGS sequence"/>
</dbReference>
<dbReference type="NCBIfam" id="NF047331">
    <property type="entry name" value="phage_HTJ"/>
    <property type="match status" value="1"/>
</dbReference>
<dbReference type="EMBL" id="JACIGI010000058">
    <property type="protein sequence ID" value="MBB4287870.1"/>
    <property type="molecule type" value="Genomic_DNA"/>
</dbReference>
<sequence>MADLATLIARRDALEGQMAAGALSVEHDGKRVTYRNMTEMEAALSRLNRAIASASGTARVHTVRISTTKGL</sequence>
<keyword evidence="2" id="KW-1185">Reference proteome</keyword>
<protein>
    <submittedName>
        <fullName evidence="1">Uncharacterized protein</fullName>
    </submittedName>
</protein>